<evidence type="ECO:0000313" key="1">
    <source>
        <dbReference type="EMBL" id="KAJ1145268.1"/>
    </source>
</evidence>
<evidence type="ECO:0000313" key="2">
    <source>
        <dbReference type="Proteomes" id="UP001066276"/>
    </source>
</evidence>
<gene>
    <name evidence="1" type="ORF">NDU88_011559</name>
</gene>
<dbReference type="Proteomes" id="UP001066276">
    <property type="component" value="Chromosome 6"/>
</dbReference>
<protein>
    <submittedName>
        <fullName evidence="1">Uncharacterized protein</fullName>
    </submittedName>
</protein>
<dbReference type="AlphaFoldDB" id="A0AAV7QYY1"/>
<proteinExistence type="predicted"/>
<sequence>MVVTRRHCSEGPGSAFYRQRRWIIFSGQQKGRRKGALEAIGEEEMVDATTFIRWVRAWWRHDTVWVEAANSVCARRWAVWQNAKDKLERES</sequence>
<name>A0AAV7QYY1_PLEWA</name>
<accession>A0AAV7QYY1</accession>
<dbReference type="EMBL" id="JANPWB010000010">
    <property type="protein sequence ID" value="KAJ1145268.1"/>
    <property type="molecule type" value="Genomic_DNA"/>
</dbReference>
<comment type="caution">
    <text evidence="1">The sequence shown here is derived from an EMBL/GenBank/DDBJ whole genome shotgun (WGS) entry which is preliminary data.</text>
</comment>
<keyword evidence="2" id="KW-1185">Reference proteome</keyword>
<organism evidence="1 2">
    <name type="scientific">Pleurodeles waltl</name>
    <name type="common">Iberian ribbed newt</name>
    <dbReference type="NCBI Taxonomy" id="8319"/>
    <lineage>
        <taxon>Eukaryota</taxon>
        <taxon>Metazoa</taxon>
        <taxon>Chordata</taxon>
        <taxon>Craniata</taxon>
        <taxon>Vertebrata</taxon>
        <taxon>Euteleostomi</taxon>
        <taxon>Amphibia</taxon>
        <taxon>Batrachia</taxon>
        <taxon>Caudata</taxon>
        <taxon>Salamandroidea</taxon>
        <taxon>Salamandridae</taxon>
        <taxon>Pleurodelinae</taxon>
        <taxon>Pleurodeles</taxon>
    </lineage>
</organism>
<reference evidence="1" key="1">
    <citation type="journal article" date="2022" name="bioRxiv">
        <title>Sequencing and chromosome-scale assembly of the giantPleurodeles waltlgenome.</title>
        <authorList>
            <person name="Brown T."/>
            <person name="Elewa A."/>
            <person name="Iarovenko S."/>
            <person name="Subramanian E."/>
            <person name="Araus A.J."/>
            <person name="Petzold A."/>
            <person name="Susuki M."/>
            <person name="Suzuki K.-i.T."/>
            <person name="Hayashi T."/>
            <person name="Toyoda A."/>
            <person name="Oliveira C."/>
            <person name="Osipova E."/>
            <person name="Leigh N.D."/>
            <person name="Simon A."/>
            <person name="Yun M.H."/>
        </authorList>
    </citation>
    <scope>NUCLEOTIDE SEQUENCE</scope>
    <source>
        <strain evidence="1">20211129_DDA</strain>
        <tissue evidence="1">Liver</tissue>
    </source>
</reference>